<proteinExistence type="predicted"/>
<evidence type="ECO:0000313" key="3">
    <source>
        <dbReference type="Proteomes" id="UP000593579"/>
    </source>
</evidence>
<gene>
    <name evidence="2" type="ORF">Gogos_020010</name>
</gene>
<evidence type="ECO:0000313" key="2">
    <source>
        <dbReference type="EMBL" id="MBA0754943.1"/>
    </source>
</evidence>
<feature type="region of interest" description="Disordered" evidence="1">
    <location>
        <begin position="146"/>
        <end position="170"/>
    </location>
</feature>
<evidence type="ECO:0000256" key="1">
    <source>
        <dbReference type="SAM" id="MobiDB-lite"/>
    </source>
</evidence>
<keyword evidence="3" id="KW-1185">Reference proteome</keyword>
<dbReference type="EMBL" id="JABEZY010266099">
    <property type="protein sequence ID" value="MBA0754943.1"/>
    <property type="molecule type" value="Genomic_DNA"/>
</dbReference>
<dbReference type="AlphaFoldDB" id="A0A7J9D2I5"/>
<organism evidence="2 3">
    <name type="scientific">Gossypium gossypioides</name>
    <name type="common">Mexican cotton</name>
    <name type="synonym">Selera gossypioides</name>
    <dbReference type="NCBI Taxonomy" id="34282"/>
    <lineage>
        <taxon>Eukaryota</taxon>
        <taxon>Viridiplantae</taxon>
        <taxon>Streptophyta</taxon>
        <taxon>Embryophyta</taxon>
        <taxon>Tracheophyta</taxon>
        <taxon>Spermatophyta</taxon>
        <taxon>Magnoliopsida</taxon>
        <taxon>eudicotyledons</taxon>
        <taxon>Gunneridae</taxon>
        <taxon>Pentapetalae</taxon>
        <taxon>rosids</taxon>
        <taxon>malvids</taxon>
        <taxon>Malvales</taxon>
        <taxon>Malvaceae</taxon>
        <taxon>Malvoideae</taxon>
        <taxon>Gossypium</taxon>
    </lineage>
</organism>
<comment type="caution">
    <text evidence="2">The sequence shown here is derived from an EMBL/GenBank/DDBJ whole genome shotgun (WGS) entry which is preliminary data.</text>
</comment>
<feature type="compositionally biased region" description="Basic and acidic residues" evidence="1">
    <location>
        <begin position="146"/>
        <end position="167"/>
    </location>
</feature>
<reference evidence="2 3" key="1">
    <citation type="journal article" date="2019" name="Genome Biol. Evol.">
        <title>Insights into the evolution of the New World diploid cottons (Gossypium, subgenus Houzingenia) based on genome sequencing.</title>
        <authorList>
            <person name="Grover C.E."/>
            <person name="Arick M.A. 2nd"/>
            <person name="Thrash A."/>
            <person name="Conover J.L."/>
            <person name="Sanders W.S."/>
            <person name="Peterson D.G."/>
            <person name="Frelichowski J.E."/>
            <person name="Scheffler J.A."/>
            <person name="Scheffler B.E."/>
            <person name="Wendel J.F."/>
        </authorList>
    </citation>
    <scope>NUCLEOTIDE SEQUENCE [LARGE SCALE GENOMIC DNA]</scope>
    <source>
        <strain evidence="2">5</strain>
        <tissue evidence="2">Leaf</tissue>
    </source>
</reference>
<protein>
    <submittedName>
        <fullName evidence="2">Uncharacterized protein</fullName>
    </submittedName>
</protein>
<feature type="compositionally biased region" description="Low complexity" evidence="1">
    <location>
        <begin position="77"/>
        <end position="88"/>
    </location>
</feature>
<dbReference type="OrthoDB" id="997771at2759"/>
<feature type="compositionally biased region" description="Basic and acidic residues" evidence="1">
    <location>
        <begin position="57"/>
        <end position="75"/>
    </location>
</feature>
<name>A0A7J9D2I5_GOSGO</name>
<accession>A0A7J9D2I5</accession>
<feature type="region of interest" description="Disordered" evidence="1">
    <location>
        <begin position="57"/>
        <end position="99"/>
    </location>
</feature>
<dbReference type="Proteomes" id="UP000593579">
    <property type="component" value="Unassembled WGS sequence"/>
</dbReference>
<sequence>MLQVSNVTEKEALLAFQNRLKPWVRQEVGQKGVQNLSEAMTVVESVVKLGLGKDKLRSSKPEERGVCEKDHKEDIVDGNGNSDNNGNGKPRVAKKKPNRKRDKLKCFLCDDPYILNKCPKKSTLSKKEKSVGKALKCPRKYVIERNDKAGKESKKLSSSKGKAEAKMAKRSKKKRVKCFLCRGPHELRNCPK</sequence>